<dbReference type="GO" id="GO:0003689">
    <property type="term" value="F:DNA clamp loader activity"/>
    <property type="evidence" value="ECO:0007669"/>
    <property type="project" value="InterPro"/>
</dbReference>
<dbReference type="GO" id="GO:0016887">
    <property type="term" value="F:ATP hydrolysis activity"/>
    <property type="evidence" value="ECO:0007669"/>
    <property type="project" value="InterPro"/>
</dbReference>
<dbReference type="SUPFAM" id="SSF48019">
    <property type="entry name" value="post-AAA+ oligomerization domain-like"/>
    <property type="match status" value="1"/>
</dbReference>
<dbReference type="EMBL" id="MN740328">
    <property type="protein sequence ID" value="QHU00616.1"/>
    <property type="molecule type" value="Genomic_DNA"/>
</dbReference>
<evidence type="ECO:0000313" key="4">
    <source>
        <dbReference type="EMBL" id="QHU00616.1"/>
    </source>
</evidence>
<reference evidence="4" key="1">
    <citation type="journal article" date="2020" name="Nature">
        <title>Giant virus diversity and host interactions through global metagenomics.</title>
        <authorList>
            <person name="Schulz F."/>
            <person name="Roux S."/>
            <person name="Paez-Espino D."/>
            <person name="Jungbluth S."/>
            <person name="Walsh D.A."/>
            <person name="Denef V.J."/>
            <person name="McMahon K.D."/>
            <person name="Konstantinidis K.T."/>
            <person name="Eloe-Fadrosh E.A."/>
            <person name="Kyrpides N.C."/>
            <person name="Woyke T."/>
        </authorList>
    </citation>
    <scope>NUCLEOTIDE SEQUENCE</scope>
    <source>
        <strain evidence="4">GVMAG-M-3300025860-20</strain>
    </source>
</reference>
<dbReference type="SMART" id="SM00382">
    <property type="entry name" value="AAA"/>
    <property type="match status" value="1"/>
</dbReference>
<dbReference type="PRINTS" id="PR00300">
    <property type="entry name" value="CLPPROTEASEA"/>
</dbReference>
<evidence type="ECO:0000256" key="2">
    <source>
        <dbReference type="ARBA" id="ARBA00022705"/>
    </source>
</evidence>
<dbReference type="GO" id="GO:0003677">
    <property type="term" value="F:DNA binding"/>
    <property type="evidence" value="ECO:0007669"/>
    <property type="project" value="InterPro"/>
</dbReference>
<dbReference type="InterPro" id="IPR003959">
    <property type="entry name" value="ATPase_AAA_core"/>
</dbReference>
<sequence length="602" mass="69150">MDDNLWYERHRPKSLGDIIISSRKKIAVNEWFAKFKGGNIAQCAMLFIGPPGLGKTSLAQAILHDNGYTVKEFNASDIRSKSQITENLNGLINMTNVTSIGFGHKKKPTAIIMDEVDGMFKGDRGGVDALLSFISIPSNRKKKTLNNNNRNVPVICICNIGNVKKETINNLKKECFTIEFTLPTANDMMTVLDRVTSAENMNIKDDAKNIIIDYAQTDFRRLVCLLEFIDNYHGKVMITQGHLEKCFSIMCLKEQDLYVTDAVKKMINQKLDPYQIQSIYNCDKSKTPMVIHQNYHRAISGQRCDVMEKIKDAITIIDSLIISDEVEKIMYNTQNWGLQPVQSLTCAHIPSYYMNKRKKQHVIDTKWAAILSVNSQAQNLWKNVYQELDQMHHDKTYNICDLQHIIEVIFHYIINGNIKEAMMKIAHYDLCLDLHDHDRKKYKRKKALTIIDKMAKYIKTSSYYTKWAGFLCTNKNNKELDDKIYGYYIQYERTLKSNIQKNVISPLSTALLSDEHNSNAIDVVKNNIKVTNVDKVTKVDKVDKVITKGNKISNIKVHNISNIKVHKISNIKHEAKTISQQKQRIMNRKVTKVFKVVKKAEG</sequence>
<dbReference type="InterPro" id="IPR027417">
    <property type="entry name" value="P-loop_NTPase"/>
</dbReference>
<feature type="domain" description="AAA+ ATPase" evidence="3">
    <location>
        <begin position="41"/>
        <end position="184"/>
    </location>
</feature>
<dbReference type="InterPro" id="IPR008921">
    <property type="entry name" value="DNA_pol3_clamp-load_cplx_C"/>
</dbReference>
<dbReference type="PANTHER" id="PTHR23389:SF6">
    <property type="entry name" value="REPLICATION FACTOR C SUBUNIT 1"/>
    <property type="match status" value="1"/>
</dbReference>
<organism evidence="4">
    <name type="scientific">viral metagenome</name>
    <dbReference type="NCBI Taxonomy" id="1070528"/>
    <lineage>
        <taxon>unclassified sequences</taxon>
        <taxon>metagenomes</taxon>
        <taxon>organismal metagenomes</taxon>
    </lineage>
</organism>
<protein>
    <recommendedName>
        <fullName evidence="3">AAA+ ATPase domain-containing protein</fullName>
    </recommendedName>
</protein>
<comment type="similarity">
    <text evidence="1">Belongs to the activator 1 large subunit family.</text>
</comment>
<accession>A0A6C0J7C5</accession>
<dbReference type="InterPro" id="IPR013725">
    <property type="entry name" value="DNA_replication_fac_RFC1_C"/>
</dbReference>
<dbReference type="GO" id="GO:0006260">
    <property type="term" value="P:DNA replication"/>
    <property type="evidence" value="ECO:0007669"/>
    <property type="project" value="UniProtKB-KW"/>
</dbReference>
<evidence type="ECO:0000256" key="1">
    <source>
        <dbReference type="ARBA" id="ARBA00006116"/>
    </source>
</evidence>
<dbReference type="Gene3D" id="1.20.272.10">
    <property type="match status" value="1"/>
</dbReference>
<dbReference type="SUPFAM" id="SSF52540">
    <property type="entry name" value="P-loop containing nucleoside triphosphate hydrolases"/>
    <property type="match status" value="1"/>
</dbReference>
<dbReference type="GO" id="GO:0005663">
    <property type="term" value="C:DNA replication factor C complex"/>
    <property type="evidence" value="ECO:0007669"/>
    <property type="project" value="InterPro"/>
</dbReference>
<dbReference type="InterPro" id="IPR001270">
    <property type="entry name" value="ClpA/B"/>
</dbReference>
<dbReference type="Pfam" id="PF00004">
    <property type="entry name" value="AAA"/>
    <property type="match status" value="1"/>
</dbReference>
<keyword evidence="2" id="KW-0235">DNA replication</keyword>
<dbReference type="InterPro" id="IPR003593">
    <property type="entry name" value="AAA+_ATPase"/>
</dbReference>
<dbReference type="PANTHER" id="PTHR23389">
    <property type="entry name" value="CHROMOSOME TRANSMISSION FIDELITY FACTOR 18"/>
    <property type="match status" value="1"/>
</dbReference>
<proteinExistence type="inferred from homology"/>
<name>A0A6C0J7C5_9ZZZZ</name>
<dbReference type="Gene3D" id="3.40.50.300">
    <property type="entry name" value="P-loop containing nucleotide triphosphate hydrolases"/>
    <property type="match status" value="1"/>
</dbReference>
<dbReference type="CDD" id="cd00009">
    <property type="entry name" value="AAA"/>
    <property type="match status" value="1"/>
</dbReference>
<dbReference type="AlphaFoldDB" id="A0A6C0J7C5"/>
<dbReference type="GO" id="GO:0005524">
    <property type="term" value="F:ATP binding"/>
    <property type="evidence" value="ECO:0007669"/>
    <property type="project" value="InterPro"/>
</dbReference>
<evidence type="ECO:0000259" key="3">
    <source>
        <dbReference type="SMART" id="SM00382"/>
    </source>
</evidence>
<dbReference type="Pfam" id="PF08519">
    <property type="entry name" value="RFC1"/>
    <property type="match status" value="1"/>
</dbReference>
<dbReference type="Gene3D" id="1.10.8.60">
    <property type="match status" value="1"/>
</dbReference>